<evidence type="ECO:0000313" key="2">
    <source>
        <dbReference type="EMBL" id="ARJ56610.1"/>
    </source>
</evidence>
<reference evidence="2 3" key="1">
    <citation type="submission" date="2017-04" db="EMBL/GenBank/DDBJ databases">
        <title>Complete genome sequence of the Campylobacter cuniculorum type strain LMG24588.</title>
        <authorList>
            <person name="Miller W.G."/>
            <person name="Yee E."/>
            <person name="Revez J."/>
            <person name="Bono J.L."/>
            <person name="Rossi M."/>
        </authorList>
    </citation>
    <scope>NUCLEOTIDE SEQUENCE [LARGE SCALE GENOMIC DNA]</scope>
    <source>
        <strain evidence="2 3">LMG 24588</strain>
    </source>
</reference>
<accession>A0A1W6BX40</accession>
<keyword evidence="1" id="KW-0812">Transmembrane</keyword>
<keyword evidence="1" id="KW-0472">Membrane</keyword>
<feature type="transmembrane region" description="Helical" evidence="1">
    <location>
        <begin position="12"/>
        <end position="34"/>
    </location>
</feature>
<feature type="transmembrane region" description="Helical" evidence="1">
    <location>
        <begin position="104"/>
        <end position="125"/>
    </location>
</feature>
<evidence type="ECO:0000256" key="1">
    <source>
        <dbReference type="SAM" id="Phobius"/>
    </source>
</evidence>
<evidence type="ECO:0000313" key="3">
    <source>
        <dbReference type="Proteomes" id="UP000192902"/>
    </source>
</evidence>
<organism evidence="2 3">
    <name type="scientific">Campylobacter cuniculorum DSM 23162 = LMG 24588</name>
    <dbReference type="NCBI Taxonomy" id="1121267"/>
    <lineage>
        <taxon>Bacteria</taxon>
        <taxon>Pseudomonadati</taxon>
        <taxon>Campylobacterota</taxon>
        <taxon>Epsilonproteobacteria</taxon>
        <taxon>Campylobacterales</taxon>
        <taxon>Campylobacteraceae</taxon>
        <taxon>Campylobacter</taxon>
    </lineage>
</organism>
<feature type="transmembrane region" description="Helical" evidence="1">
    <location>
        <begin position="78"/>
        <end position="98"/>
    </location>
</feature>
<proteinExistence type="predicted"/>
<dbReference type="EMBL" id="CP020867">
    <property type="protein sequence ID" value="ARJ56610.1"/>
    <property type="molecule type" value="Genomic_DNA"/>
</dbReference>
<keyword evidence="1" id="KW-1133">Transmembrane helix</keyword>
<gene>
    <name evidence="2" type="ORF">CCUN_1005</name>
</gene>
<protein>
    <submittedName>
        <fullName evidence="2">Uncharacterized protein</fullName>
    </submittedName>
</protein>
<name>A0A1W6BX40_9BACT</name>
<dbReference type="KEGG" id="ccun:CCUN_1005"/>
<dbReference type="AlphaFoldDB" id="A0A1W6BX40"/>
<dbReference type="STRING" id="1121267.CCUN_1005"/>
<dbReference type="Proteomes" id="UP000192902">
    <property type="component" value="Chromosome"/>
</dbReference>
<sequence>MQKKEKFKWDKFISDCFLCFGILIISPFIYSYLIKSDDLRWFLYPIQWLIYPIQWFLYPIECLFNIDIHTIIDISEFIVGFFSLSAISFLIINIFYKIHKISLIFSYIIWVLFATYLYYILYYHFTK</sequence>